<sequence length="500" mass="55587">MATILKLSLTLLIFLSSFNPCKSSNDSTIKLNVEFPSFKNSLKLALSIVQKETSTISNLKNLVKDFQSSNILSDCAKLLESTQEVLDWSLTKFHDPLVKDFGTGNLKFDLQNWLSSAMTNLATCNEELAATTFNTIVKEKMAVNLEKVTKLVNNQLASIQKIPSMNHGFQSWFDSHDWKRIQAHEISANIMVALDGSGNLRSIMAAINSAPSKSSKRFVIHIKNGIYKEYVTIPREKWNIMLVGDGIGRTIISGDRSHAKGWTTSQSATIVVDGQRFIAVNITFENTAGPNEGQAVALLSNSDLSVFYHCEIKGYQDTLCPLLNRQFFRECLISGTVDFIFGDAKVVFQKCDIRPRQALPGQSNTITAQGHALASNTNGFSFDRCNISGDTDLVSSTNPTPTYLGRPWRPYSTTVFMQSYMSDIIMPKGWLRWNKSFESTLFYGEYKNYGPGASTKKRVNWKGFHVLNSSQALQFTVSQFVNGDSWLPSTGVPYNGGLVS</sequence>
<feature type="domain" description="Pectinesterase inhibitor" evidence="10">
    <location>
        <begin position="24"/>
        <end position="158"/>
    </location>
</feature>
<evidence type="ECO:0000256" key="1">
    <source>
        <dbReference type="ARBA" id="ARBA00004191"/>
    </source>
</evidence>
<keyword evidence="9" id="KW-0961">Cell wall biogenesis/degradation</keyword>
<comment type="function">
    <text evidence="9">Acts in the modification of cell walls via demethylesterification of cell wall pectin.</text>
</comment>
<dbReference type="PANTHER" id="PTHR31707">
    <property type="entry name" value="PECTINESTERASE"/>
    <property type="match status" value="1"/>
</dbReference>
<dbReference type="Pfam" id="PF01095">
    <property type="entry name" value="Pectinesterase"/>
    <property type="match status" value="1"/>
</dbReference>
<feature type="signal peptide" evidence="9">
    <location>
        <begin position="1"/>
        <end position="23"/>
    </location>
</feature>
<evidence type="ECO:0000256" key="3">
    <source>
        <dbReference type="ARBA" id="ARBA00006027"/>
    </source>
</evidence>
<dbReference type="GO" id="GO:0045490">
    <property type="term" value="P:pectin catabolic process"/>
    <property type="evidence" value="ECO:0007669"/>
    <property type="project" value="UniProtKB-UniRule"/>
</dbReference>
<name>A0A7N2LB02_QUELO</name>
<dbReference type="InterPro" id="IPR011050">
    <property type="entry name" value="Pectin_lyase_fold/virulence"/>
</dbReference>
<dbReference type="SMART" id="SM00856">
    <property type="entry name" value="PMEI"/>
    <property type="match status" value="1"/>
</dbReference>
<comment type="subcellular location">
    <subcellularLocation>
        <location evidence="1 9">Secreted</location>
        <location evidence="1 9">Cell wall</location>
    </subcellularLocation>
</comment>
<feature type="active site" evidence="8">
    <location>
        <position position="338"/>
    </location>
</feature>
<dbReference type="InterPro" id="IPR035513">
    <property type="entry name" value="Invertase/methylesterase_inhib"/>
</dbReference>
<reference evidence="11" key="2">
    <citation type="submission" date="2021-01" db="UniProtKB">
        <authorList>
            <consortium name="EnsemblPlants"/>
        </authorList>
    </citation>
    <scope>IDENTIFICATION</scope>
</reference>
<dbReference type="FunFam" id="2.160.20.10:FF:000001">
    <property type="entry name" value="Pectinesterase"/>
    <property type="match status" value="1"/>
</dbReference>
<keyword evidence="6 9" id="KW-0378">Hydrolase</keyword>
<proteinExistence type="inferred from homology"/>
<dbReference type="Gene3D" id="1.20.140.40">
    <property type="entry name" value="Invertase/pectin methylesterase inhibitor family protein"/>
    <property type="match status" value="1"/>
</dbReference>
<dbReference type="GO" id="GO:0004857">
    <property type="term" value="F:enzyme inhibitor activity"/>
    <property type="evidence" value="ECO:0007669"/>
    <property type="project" value="InterPro"/>
</dbReference>
<evidence type="ECO:0000256" key="8">
    <source>
        <dbReference type="PROSITE-ProRule" id="PRU10040"/>
    </source>
</evidence>
<dbReference type="Pfam" id="PF04043">
    <property type="entry name" value="PMEI"/>
    <property type="match status" value="1"/>
</dbReference>
<dbReference type="InterPro" id="IPR012334">
    <property type="entry name" value="Pectin_lyas_fold"/>
</dbReference>
<dbReference type="OMA" id="GRVKWTS"/>
<protein>
    <recommendedName>
        <fullName evidence="9">Pectinesterase</fullName>
        <ecNumber evidence="9">3.1.1.11</ecNumber>
    </recommendedName>
</protein>
<dbReference type="SUPFAM" id="SSF101148">
    <property type="entry name" value="Plant invertase/pectin methylesterase inhibitor"/>
    <property type="match status" value="1"/>
</dbReference>
<dbReference type="GO" id="GO:0030599">
    <property type="term" value="F:pectinesterase activity"/>
    <property type="evidence" value="ECO:0007669"/>
    <property type="project" value="UniProtKB-UniRule"/>
</dbReference>
<dbReference type="UniPathway" id="UPA00545">
    <property type="reaction ID" value="UER00823"/>
</dbReference>
<dbReference type="EMBL" id="LRBV02000004">
    <property type="status" value="NOT_ANNOTATED_CDS"/>
    <property type="molecule type" value="Genomic_DNA"/>
</dbReference>
<organism evidence="11 12">
    <name type="scientific">Quercus lobata</name>
    <name type="common">Valley oak</name>
    <dbReference type="NCBI Taxonomy" id="97700"/>
    <lineage>
        <taxon>Eukaryota</taxon>
        <taxon>Viridiplantae</taxon>
        <taxon>Streptophyta</taxon>
        <taxon>Embryophyta</taxon>
        <taxon>Tracheophyta</taxon>
        <taxon>Spermatophyta</taxon>
        <taxon>Magnoliopsida</taxon>
        <taxon>eudicotyledons</taxon>
        <taxon>Gunneridae</taxon>
        <taxon>Pentapetalae</taxon>
        <taxon>rosids</taxon>
        <taxon>fabids</taxon>
        <taxon>Fagales</taxon>
        <taxon>Fagaceae</taxon>
        <taxon>Quercus</taxon>
    </lineage>
</organism>
<dbReference type="GO" id="GO:0042545">
    <property type="term" value="P:cell wall modification"/>
    <property type="evidence" value="ECO:0007669"/>
    <property type="project" value="UniProtKB-UniRule"/>
</dbReference>
<dbReference type="EnsemblPlants" id="QL04p005630:mrna">
    <property type="protein sequence ID" value="QL04p005630:mrna"/>
    <property type="gene ID" value="QL04p005630"/>
</dbReference>
<evidence type="ECO:0000256" key="7">
    <source>
        <dbReference type="ARBA" id="ARBA00023085"/>
    </source>
</evidence>
<comment type="similarity">
    <text evidence="4">In the C-terminal section; belongs to the pectinesterase family.</text>
</comment>
<evidence type="ECO:0000256" key="9">
    <source>
        <dbReference type="RuleBase" id="RU000589"/>
    </source>
</evidence>
<dbReference type="EC" id="3.1.1.11" evidence="9"/>
<dbReference type="InterPro" id="IPR006501">
    <property type="entry name" value="Pectinesterase_inhib_dom"/>
</dbReference>
<dbReference type="InterPro" id="IPR018040">
    <property type="entry name" value="Pectinesterase_Tyr_AS"/>
</dbReference>
<evidence type="ECO:0000256" key="2">
    <source>
        <dbReference type="ARBA" id="ARBA00005184"/>
    </source>
</evidence>
<evidence type="ECO:0000256" key="4">
    <source>
        <dbReference type="ARBA" id="ARBA00007786"/>
    </source>
</evidence>
<keyword evidence="7 9" id="KW-0063">Aspartyl esterase</keyword>
<keyword evidence="12" id="KW-1185">Reference proteome</keyword>
<keyword evidence="9" id="KW-0732">Signal</keyword>
<dbReference type="SUPFAM" id="SSF51126">
    <property type="entry name" value="Pectin lyase-like"/>
    <property type="match status" value="1"/>
</dbReference>
<dbReference type="InterPro" id="IPR033131">
    <property type="entry name" value="Pectinesterase_Asp_AS"/>
</dbReference>
<dbReference type="Gramene" id="QL04p005630:mrna">
    <property type="protein sequence ID" value="QL04p005630:mrna"/>
    <property type="gene ID" value="QL04p005630"/>
</dbReference>
<evidence type="ECO:0000313" key="11">
    <source>
        <dbReference type="EnsemblPlants" id="QL04p005630:mrna"/>
    </source>
</evidence>
<evidence type="ECO:0000256" key="5">
    <source>
        <dbReference type="ARBA" id="ARBA00022512"/>
    </source>
</evidence>
<keyword evidence="5 9" id="KW-0134">Cell wall</keyword>
<dbReference type="PROSITE" id="PS00503">
    <property type="entry name" value="PECTINESTERASE_2"/>
    <property type="match status" value="1"/>
</dbReference>
<keyword evidence="9" id="KW-0964">Secreted</keyword>
<comment type="catalytic activity">
    <reaction evidence="9">
        <text>[(1-&gt;4)-alpha-D-galacturonosyl methyl ester](n) + n H2O = [(1-&gt;4)-alpha-D-galacturonosyl](n) + n methanol + n H(+)</text>
        <dbReference type="Rhea" id="RHEA:22380"/>
        <dbReference type="Rhea" id="RHEA-COMP:14570"/>
        <dbReference type="Rhea" id="RHEA-COMP:14573"/>
        <dbReference type="ChEBI" id="CHEBI:15377"/>
        <dbReference type="ChEBI" id="CHEBI:15378"/>
        <dbReference type="ChEBI" id="CHEBI:17790"/>
        <dbReference type="ChEBI" id="CHEBI:140522"/>
        <dbReference type="ChEBI" id="CHEBI:140523"/>
        <dbReference type="EC" id="3.1.1.11"/>
    </reaction>
</comment>
<dbReference type="Proteomes" id="UP000594261">
    <property type="component" value="Chromosome 4"/>
</dbReference>
<feature type="chain" id="PRO_5029952172" description="Pectinesterase" evidence="9">
    <location>
        <begin position="24"/>
        <end position="500"/>
    </location>
</feature>
<dbReference type="Gene3D" id="2.160.20.10">
    <property type="entry name" value="Single-stranded right-handed beta-helix, Pectin lyase-like"/>
    <property type="match status" value="1"/>
</dbReference>
<dbReference type="AlphaFoldDB" id="A0A7N2LB02"/>
<dbReference type="PROSITE" id="PS00800">
    <property type="entry name" value="PECTINESTERASE_1"/>
    <property type="match status" value="1"/>
</dbReference>
<evidence type="ECO:0000313" key="12">
    <source>
        <dbReference type="Proteomes" id="UP000594261"/>
    </source>
</evidence>
<dbReference type="InParanoid" id="A0A7N2LB02"/>
<comment type="pathway">
    <text evidence="2 9">Glycan metabolism; pectin degradation; 2-dehydro-3-deoxy-D-gluconate from pectin: step 1/5.</text>
</comment>
<accession>A0A7N2LB02</accession>
<reference evidence="11 12" key="1">
    <citation type="journal article" date="2016" name="G3 (Bethesda)">
        <title>First Draft Assembly and Annotation of the Genome of a California Endemic Oak Quercus lobata Nee (Fagaceae).</title>
        <authorList>
            <person name="Sork V.L."/>
            <person name="Fitz-Gibbon S.T."/>
            <person name="Puiu D."/>
            <person name="Crepeau M."/>
            <person name="Gugger P.F."/>
            <person name="Sherman R."/>
            <person name="Stevens K."/>
            <person name="Langley C.H."/>
            <person name="Pellegrini M."/>
            <person name="Salzberg S.L."/>
        </authorList>
    </citation>
    <scope>NUCLEOTIDE SEQUENCE [LARGE SCALE GENOMIC DNA]</scope>
    <source>
        <strain evidence="11 12">cv. SW786</strain>
    </source>
</reference>
<comment type="similarity">
    <text evidence="3">In the N-terminal section; belongs to the PMEI family.</text>
</comment>
<evidence type="ECO:0000256" key="6">
    <source>
        <dbReference type="ARBA" id="ARBA00022801"/>
    </source>
</evidence>
<evidence type="ECO:0000259" key="10">
    <source>
        <dbReference type="SMART" id="SM00856"/>
    </source>
</evidence>
<dbReference type="InterPro" id="IPR000070">
    <property type="entry name" value="Pectinesterase_cat"/>
</dbReference>